<dbReference type="RefSeq" id="WP_241913701.1">
    <property type="nucleotide sequence ID" value="NZ_CP093326.1"/>
</dbReference>
<dbReference type="EMBL" id="CP093326">
    <property type="protein sequence ID" value="UNK45491.1"/>
    <property type="molecule type" value="Genomic_DNA"/>
</dbReference>
<sequence length="102" mass="10789">MPSFRAQLNITGLRPGNQPEAVMEAAVAAVASAHIVEANQLDVVAGVARITVRFTVDANAYAAENRQALQAGANMRHAVEEVATTARLAVLRRSRGKWAPVG</sequence>
<dbReference type="Proteomes" id="UP000829069">
    <property type="component" value="Chromosome"/>
</dbReference>
<gene>
    <name evidence="1" type="ORF">MNQ99_16475</name>
</gene>
<name>A0ABY3W7M8_9MICC</name>
<evidence type="ECO:0000313" key="2">
    <source>
        <dbReference type="Proteomes" id="UP000829069"/>
    </source>
</evidence>
<keyword evidence="2" id="KW-1185">Reference proteome</keyword>
<organism evidence="1 2">
    <name type="scientific">Arthrobacter sulfonylureivorans</name>
    <dbReference type="NCBI Taxonomy" id="2486855"/>
    <lineage>
        <taxon>Bacteria</taxon>
        <taxon>Bacillati</taxon>
        <taxon>Actinomycetota</taxon>
        <taxon>Actinomycetes</taxon>
        <taxon>Micrococcales</taxon>
        <taxon>Micrococcaceae</taxon>
        <taxon>Arthrobacter</taxon>
    </lineage>
</organism>
<accession>A0ABY3W7M8</accession>
<evidence type="ECO:0000313" key="1">
    <source>
        <dbReference type="EMBL" id="UNK45491.1"/>
    </source>
</evidence>
<reference evidence="1 2" key="1">
    <citation type="submission" date="2022-03" db="EMBL/GenBank/DDBJ databases">
        <title>Isotopic signatures of nitrous oxide derived from detoxification processes.</title>
        <authorList>
            <person name="Behrendt U."/>
            <person name="Buchen C."/>
            <person name="Well R."/>
            <person name="Ulrich A."/>
            <person name="Rohe L."/>
            <person name="Kolb S."/>
            <person name="Schloter M."/>
            <person name="Horn M.A."/>
            <person name="Augustin J."/>
        </authorList>
    </citation>
    <scope>NUCLEOTIDE SEQUENCE [LARGE SCALE GENOMIC DNA]</scope>
    <source>
        <strain evidence="1 2">S4-C24</strain>
    </source>
</reference>
<protein>
    <submittedName>
        <fullName evidence="1">Uncharacterized protein</fullName>
    </submittedName>
</protein>
<proteinExistence type="predicted"/>